<keyword evidence="5" id="KW-1185">Reference proteome</keyword>
<dbReference type="CDD" id="cd07989">
    <property type="entry name" value="LPLAT_AGPAT-like"/>
    <property type="match status" value="1"/>
</dbReference>
<keyword evidence="2 4" id="KW-0012">Acyltransferase</keyword>
<name>A0A1H1R586_9ACTN</name>
<organism evidence="4 5">
    <name type="scientific">Friedmanniella luteola</name>
    <dbReference type="NCBI Taxonomy" id="546871"/>
    <lineage>
        <taxon>Bacteria</taxon>
        <taxon>Bacillati</taxon>
        <taxon>Actinomycetota</taxon>
        <taxon>Actinomycetes</taxon>
        <taxon>Propionibacteriales</taxon>
        <taxon>Nocardioidaceae</taxon>
        <taxon>Friedmanniella</taxon>
    </lineage>
</organism>
<dbReference type="SMART" id="SM00563">
    <property type="entry name" value="PlsC"/>
    <property type="match status" value="1"/>
</dbReference>
<evidence type="ECO:0000313" key="5">
    <source>
        <dbReference type="Proteomes" id="UP000199092"/>
    </source>
</evidence>
<dbReference type="PANTHER" id="PTHR10434:SF55">
    <property type="entry name" value="POSSIBLE ACYLTRANSFERASE"/>
    <property type="match status" value="1"/>
</dbReference>
<dbReference type="Pfam" id="PF01553">
    <property type="entry name" value="Acyltransferase"/>
    <property type="match status" value="1"/>
</dbReference>
<proteinExistence type="predicted"/>
<feature type="domain" description="Phospholipid/glycerol acyltransferase" evidence="3">
    <location>
        <begin position="71"/>
        <end position="189"/>
    </location>
</feature>
<protein>
    <submittedName>
        <fullName evidence="4">1-acyl-sn-glycerol-3-phosphate acyltransferases</fullName>
    </submittedName>
</protein>
<gene>
    <name evidence="4" type="ORF">SAMN04488543_1481</name>
</gene>
<keyword evidence="1 4" id="KW-0808">Transferase</keyword>
<evidence type="ECO:0000256" key="2">
    <source>
        <dbReference type="ARBA" id="ARBA00023315"/>
    </source>
</evidence>
<reference evidence="4 5" key="1">
    <citation type="submission" date="2016-10" db="EMBL/GenBank/DDBJ databases">
        <authorList>
            <person name="de Groot N.N."/>
        </authorList>
    </citation>
    <scope>NUCLEOTIDE SEQUENCE [LARGE SCALE GENOMIC DNA]</scope>
    <source>
        <strain evidence="4 5">DSM 21741</strain>
    </source>
</reference>
<dbReference type="Proteomes" id="UP000199092">
    <property type="component" value="Chromosome I"/>
</dbReference>
<dbReference type="InterPro" id="IPR002123">
    <property type="entry name" value="Plipid/glycerol_acylTrfase"/>
</dbReference>
<dbReference type="GO" id="GO:0006654">
    <property type="term" value="P:phosphatidic acid biosynthetic process"/>
    <property type="evidence" value="ECO:0007669"/>
    <property type="project" value="TreeGrafter"/>
</dbReference>
<dbReference type="AlphaFoldDB" id="A0A1H1R586"/>
<accession>A0A1H1R586</accession>
<evidence type="ECO:0000313" key="4">
    <source>
        <dbReference type="EMBL" id="SDS30917.1"/>
    </source>
</evidence>
<dbReference type="EMBL" id="LT629749">
    <property type="protein sequence ID" value="SDS30917.1"/>
    <property type="molecule type" value="Genomic_DNA"/>
</dbReference>
<evidence type="ECO:0000259" key="3">
    <source>
        <dbReference type="SMART" id="SM00563"/>
    </source>
</evidence>
<dbReference type="GO" id="GO:0005886">
    <property type="term" value="C:plasma membrane"/>
    <property type="evidence" value="ECO:0007669"/>
    <property type="project" value="TreeGrafter"/>
</dbReference>
<sequence>MCESWVIGKKVGMGDAVQSTSGADLPPLSQANAEPGGRMIFGVVSLLHAIIEPLVDRDWREQQKIPARGGVVLVVNHISNVDPLAVGQFVAFSGRWPRFLAKESLFRIPVVGAVIRACGQIPVRRGTAAAQDALVEAVRAVDAGRAVVVYAEGTITLDPDLWPMRGRTGAARIALSTSAPVVPIGQWGAQDVMYGKRIHLPHLRPRTTFRLLVGDPVPLDDLRGQPLTTAVLTEATDRIMAAVTALVAELRGEQPPAERFDPRAVTAGVRR</sequence>
<dbReference type="GO" id="GO:0003841">
    <property type="term" value="F:1-acylglycerol-3-phosphate O-acyltransferase activity"/>
    <property type="evidence" value="ECO:0007669"/>
    <property type="project" value="TreeGrafter"/>
</dbReference>
<evidence type="ECO:0000256" key="1">
    <source>
        <dbReference type="ARBA" id="ARBA00022679"/>
    </source>
</evidence>
<dbReference type="PANTHER" id="PTHR10434">
    <property type="entry name" value="1-ACYL-SN-GLYCEROL-3-PHOSPHATE ACYLTRANSFERASE"/>
    <property type="match status" value="1"/>
</dbReference>
<dbReference type="SUPFAM" id="SSF69593">
    <property type="entry name" value="Glycerol-3-phosphate (1)-acyltransferase"/>
    <property type="match status" value="1"/>
</dbReference>
<dbReference type="STRING" id="546871.SAMN04488543_1481"/>